<dbReference type="InterPro" id="IPR009057">
    <property type="entry name" value="Homeodomain-like_sf"/>
</dbReference>
<dbReference type="PROSITE" id="PS50977">
    <property type="entry name" value="HTH_TETR_2"/>
    <property type="match status" value="1"/>
</dbReference>
<dbReference type="Gene3D" id="1.10.10.60">
    <property type="entry name" value="Homeodomain-like"/>
    <property type="match status" value="1"/>
</dbReference>
<dbReference type="Pfam" id="PF16925">
    <property type="entry name" value="TetR_C_13"/>
    <property type="match status" value="1"/>
</dbReference>
<sequence>MARPRTFDTDSVLSSVMTLFWQQGYEATSIRDLERVSGLTAPSLYGAFGNKEALFTAALQRYVDTVIVPAIEAATALGLPGLRAMFTSIADKDPALPRGCLLAVTSCEAAELGEPPLEVLEVGLGHLRTALRNGLAFGIAAGLLDPTIDPSATADALVALHQGIQVLYRSSPDHVDVRAIAGPVLDRLLPPPPGPATEVPARPPM</sequence>
<dbReference type="InterPro" id="IPR023772">
    <property type="entry name" value="DNA-bd_HTH_TetR-type_CS"/>
</dbReference>
<accession>A0A6J6DQ42</accession>
<name>A0A6J6DQ42_9ZZZZ</name>
<evidence type="ECO:0000259" key="4">
    <source>
        <dbReference type="PROSITE" id="PS50977"/>
    </source>
</evidence>
<proteinExistence type="predicted"/>
<evidence type="ECO:0000256" key="2">
    <source>
        <dbReference type="ARBA" id="ARBA00023125"/>
    </source>
</evidence>
<keyword evidence="2" id="KW-0238">DNA-binding</keyword>
<evidence type="ECO:0000313" key="5">
    <source>
        <dbReference type="EMBL" id="CAB4564975.1"/>
    </source>
</evidence>
<dbReference type="SUPFAM" id="SSF48498">
    <property type="entry name" value="Tetracyclin repressor-like, C-terminal domain"/>
    <property type="match status" value="1"/>
</dbReference>
<protein>
    <submittedName>
        <fullName evidence="5">Unannotated protein</fullName>
    </submittedName>
</protein>
<dbReference type="Pfam" id="PF00440">
    <property type="entry name" value="TetR_N"/>
    <property type="match status" value="1"/>
</dbReference>
<evidence type="ECO:0000256" key="3">
    <source>
        <dbReference type="ARBA" id="ARBA00023163"/>
    </source>
</evidence>
<dbReference type="AlphaFoldDB" id="A0A6J6DQ42"/>
<dbReference type="EMBL" id="CAEZSR010000073">
    <property type="protein sequence ID" value="CAB4564975.1"/>
    <property type="molecule type" value="Genomic_DNA"/>
</dbReference>
<dbReference type="GO" id="GO:0003677">
    <property type="term" value="F:DNA binding"/>
    <property type="evidence" value="ECO:0007669"/>
    <property type="project" value="UniProtKB-KW"/>
</dbReference>
<dbReference type="PROSITE" id="PS01081">
    <property type="entry name" value="HTH_TETR_1"/>
    <property type="match status" value="1"/>
</dbReference>
<reference evidence="5" key="1">
    <citation type="submission" date="2020-05" db="EMBL/GenBank/DDBJ databases">
        <authorList>
            <person name="Chiriac C."/>
            <person name="Salcher M."/>
            <person name="Ghai R."/>
            <person name="Kavagutti S V."/>
        </authorList>
    </citation>
    <scope>NUCLEOTIDE SEQUENCE</scope>
</reference>
<evidence type="ECO:0000256" key="1">
    <source>
        <dbReference type="ARBA" id="ARBA00023015"/>
    </source>
</evidence>
<feature type="domain" description="HTH tetR-type" evidence="4">
    <location>
        <begin position="6"/>
        <end position="66"/>
    </location>
</feature>
<keyword evidence="3" id="KW-0804">Transcription</keyword>
<organism evidence="5">
    <name type="scientific">freshwater metagenome</name>
    <dbReference type="NCBI Taxonomy" id="449393"/>
    <lineage>
        <taxon>unclassified sequences</taxon>
        <taxon>metagenomes</taxon>
        <taxon>ecological metagenomes</taxon>
    </lineage>
</organism>
<dbReference type="PANTHER" id="PTHR47506:SF1">
    <property type="entry name" value="HTH-TYPE TRANSCRIPTIONAL REGULATOR YJDC"/>
    <property type="match status" value="1"/>
</dbReference>
<dbReference type="Gene3D" id="1.10.357.10">
    <property type="entry name" value="Tetracycline Repressor, domain 2"/>
    <property type="match status" value="1"/>
</dbReference>
<dbReference type="InterPro" id="IPR036271">
    <property type="entry name" value="Tet_transcr_reg_TetR-rel_C_sf"/>
</dbReference>
<dbReference type="SUPFAM" id="SSF46689">
    <property type="entry name" value="Homeodomain-like"/>
    <property type="match status" value="1"/>
</dbReference>
<keyword evidence="1" id="KW-0805">Transcription regulation</keyword>
<gene>
    <name evidence="5" type="ORF">UFOPK1493_02027</name>
</gene>
<dbReference type="InterPro" id="IPR011075">
    <property type="entry name" value="TetR_C"/>
</dbReference>
<dbReference type="PANTHER" id="PTHR47506">
    <property type="entry name" value="TRANSCRIPTIONAL REGULATORY PROTEIN"/>
    <property type="match status" value="1"/>
</dbReference>
<dbReference type="InterPro" id="IPR001647">
    <property type="entry name" value="HTH_TetR"/>
</dbReference>